<dbReference type="PANTHER" id="PTHR13452:SF10">
    <property type="entry name" value="THUMP DOMAIN-CONTAINING PROTEIN 1"/>
    <property type="match status" value="1"/>
</dbReference>
<dbReference type="PANTHER" id="PTHR13452">
    <property type="entry name" value="THUMP DOMAIN CONTAINING PROTEIN 1-RELATED"/>
    <property type="match status" value="1"/>
</dbReference>
<accession>A0AAN7Z3Z3</accession>
<dbReference type="Proteomes" id="UP001344447">
    <property type="component" value="Unassembled WGS sequence"/>
</dbReference>
<name>A0AAN7Z3Z3_9MYCE</name>
<keyword evidence="1" id="KW-0694">RNA-binding</keyword>
<gene>
    <name evidence="4" type="ORF">RB653_005253</name>
</gene>
<dbReference type="GO" id="GO:0003723">
    <property type="term" value="F:RNA binding"/>
    <property type="evidence" value="ECO:0007669"/>
    <property type="project" value="UniProtKB-UniRule"/>
</dbReference>
<evidence type="ECO:0000259" key="3">
    <source>
        <dbReference type="PROSITE" id="PS51165"/>
    </source>
</evidence>
<evidence type="ECO:0000313" key="4">
    <source>
        <dbReference type="EMBL" id="KAK5583655.1"/>
    </source>
</evidence>
<dbReference type="InterPro" id="IPR040183">
    <property type="entry name" value="THUMPD1-like"/>
</dbReference>
<evidence type="ECO:0000313" key="5">
    <source>
        <dbReference type="Proteomes" id="UP001344447"/>
    </source>
</evidence>
<dbReference type="GO" id="GO:0006400">
    <property type="term" value="P:tRNA modification"/>
    <property type="evidence" value="ECO:0007669"/>
    <property type="project" value="InterPro"/>
</dbReference>
<dbReference type="EMBL" id="JAVFKY010000001">
    <property type="protein sequence ID" value="KAK5583655.1"/>
    <property type="molecule type" value="Genomic_DNA"/>
</dbReference>
<proteinExistence type="predicted"/>
<sequence length="344" mass="40135">MSLVEKLTTDNESLKRKVENEINENDENKKKLKDDKEEVENKIEKSKKGKSKENDEKLCENEVEKSSLPSTLKPSKIILNDPIFGQPGLLFTFNNGREVQATKDLYNLLNEYVNNNNKSKKNQNDDDDNDNDNDNDDFDFNKAFQQELQQVKETKGSYKKYTLKCNGIAFMAFKEDSNIDPISLTSRIFKDCETTKTLKTKEISRLIPISKFIHLSTIMEEIKVLIDKHFCDPKERIIKYKIEFKSRNNEKINKMEYIQEIAKLIDQKHKVDLNNPELTIIIEIIKFYCGISIVSNYNESKRFNLVGLAGLLQPTPKKKNKENSKQDNNENEEKTEKDKKEKDE</sequence>
<dbReference type="FunFam" id="3.30.2300.10:FF:000001">
    <property type="entry name" value="THUMP domain-containing protein 1"/>
    <property type="match status" value="1"/>
</dbReference>
<dbReference type="Pfam" id="PF02926">
    <property type="entry name" value="THUMP"/>
    <property type="match status" value="1"/>
</dbReference>
<feature type="region of interest" description="Disordered" evidence="2">
    <location>
        <begin position="18"/>
        <end position="66"/>
    </location>
</feature>
<dbReference type="PROSITE" id="PS51165">
    <property type="entry name" value="THUMP"/>
    <property type="match status" value="1"/>
</dbReference>
<organism evidence="4 5">
    <name type="scientific">Dictyostelium firmibasis</name>
    <dbReference type="NCBI Taxonomy" id="79012"/>
    <lineage>
        <taxon>Eukaryota</taxon>
        <taxon>Amoebozoa</taxon>
        <taxon>Evosea</taxon>
        <taxon>Eumycetozoa</taxon>
        <taxon>Dictyostelia</taxon>
        <taxon>Dictyosteliales</taxon>
        <taxon>Dictyosteliaceae</taxon>
        <taxon>Dictyostelium</taxon>
    </lineage>
</organism>
<dbReference type="Gene3D" id="3.30.2300.10">
    <property type="entry name" value="THUMP superfamily"/>
    <property type="match status" value="1"/>
</dbReference>
<evidence type="ECO:0000256" key="2">
    <source>
        <dbReference type="SAM" id="MobiDB-lite"/>
    </source>
</evidence>
<keyword evidence="5" id="KW-1185">Reference proteome</keyword>
<dbReference type="AlphaFoldDB" id="A0AAN7Z3Z3"/>
<protein>
    <recommendedName>
        <fullName evidence="3">THUMP domain-containing protein</fullName>
    </recommendedName>
</protein>
<evidence type="ECO:0000256" key="1">
    <source>
        <dbReference type="PROSITE-ProRule" id="PRU00529"/>
    </source>
</evidence>
<dbReference type="CDD" id="cd11717">
    <property type="entry name" value="THUMP_THUMPD1_like"/>
    <property type="match status" value="1"/>
</dbReference>
<dbReference type="SMART" id="SM00981">
    <property type="entry name" value="THUMP"/>
    <property type="match status" value="1"/>
</dbReference>
<reference evidence="4 5" key="1">
    <citation type="submission" date="2023-11" db="EMBL/GenBank/DDBJ databases">
        <title>Dfirmibasis_genome.</title>
        <authorList>
            <person name="Edelbroek B."/>
            <person name="Kjellin J."/>
            <person name="Jerlstrom-Hultqvist J."/>
            <person name="Soderbom F."/>
        </authorList>
    </citation>
    <scope>NUCLEOTIDE SEQUENCE [LARGE SCALE GENOMIC DNA]</scope>
    <source>
        <strain evidence="4 5">TNS-C-14</strain>
    </source>
</reference>
<feature type="compositionally biased region" description="Acidic residues" evidence="2">
    <location>
        <begin position="125"/>
        <end position="138"/>
    </location>
</feature>
<feature type="domain" description="THUMP" evidence="3">
    <location>
        <begin position="191"/>
        <end position="295"/>
    </location>
</feature>
<feature type="compositionally biased region" description="Basic and acidic residues" evidence="2">
    <location>
        <begin position="321"/>
        <end position="344"/>
    </location>
</feature>
<feature type="compositionally biased region" description="Basic and acidic residues" evidence="2">
    <location>
        <begin position="18"/>
        <end position="65"/>
    </location>
</feature>
<feature type="region of interest" description="Disordered" evidence="2">
    <location>
        <begin position="314"/>
        <end position="344"/>
    </location>
</feature>
<feature type="region of interest" description="Disordered" evidence="2">
    <location>
        <begin position="115"/>
        <end position="139"/>
    </location>
</feature>
<dbReference type="InterPro" id="IPR004114">
    <property type="entry name" value="THUMP_dom"/>
</dbReference>
<dbReference type="SUPFAM" id="SSF143437">
    <property type="entry name" value="THUMP domain-like"/>
    <property type="match status" value="1"/>
</dbReference>
<comment type="caution">
    <text evidence="4">The sequence shown here is derived from an EMBL/GenBank/DDBJ whole genome shotgun (WGS) entry which is preliminary data.</text>
</comment>